<dbReference type="InterPro" id="IPR005271">
    <property type="entry name" value="CmoA"/>
</dbReference>
<comment type="catalytic activity">
    <reaction evidence="3">
        <text>prephenate + S-adenosyl-L-methionine = carboxy-S-adenosyl-L-methionine + 3-phenylpyruvate + H2O</text>
        <dbReference type="Rhea" id="RHEA:51692"/>
        <dbReference type="ChEBI" id="CHEBI:15377"/>
        <dbReference type="ChEBI" id="CHEBI:18005"/>
        <dbReference type="ChEBI" id="CHEBI:29934"/>
        <dbReference type="ChEBI" id="CHEBI:59789"/>
        <dbReference type="ChEBI" id="CHEBI:134278"/>
    </reaction>
</comment>
<dbReference type="PANTHER" id="PTHR43861">
    <property type="entry name" value="TRANS-ACONITATE 2-METHYLTRANSFERASE-RELATED"/>
    <property type="match status" value="1"/>
</dbReference>
<keyword evidence="7" id="KW-1185">Reference proteome</keyword>
<dbReference type="SUPFAM" id="SSF53335">
    <property type="entry name" value="S-adenosyl-L-methionine-dependent methyltransferases"/>
    <property type="match status" value="1"/>
</dbReference>
<accession>A0A076FBD5</accession>
<evidence type="ECO:0000256" key="2">
    <source>
        <dbReference type="ARBA" id="ARBA00022691"/>
    </source>
</evidence>
<evidence type="ECO:0000256" key="4">
    <source>
        <dbReference type="PIRSR" id="PIRSR006325-1"/>
    </source>
</evidence>
<dbReference type="NCBIfam" id="TIGR00740">
    <property type="entry name" value="carboxy-S-adenosyl-L-methionine synthase CmoA"/>
    <property type="match status" value="1"/>
</dbReference>
<keyword evidence="2 3" id="KW-0949">S-adenosyl-L-methionine</keyword>
<protein>
    <recommendedName>
        <fullName evidence="3">Carboxy-S-adenosyl-L-methionine synthase</fullName>
        <shortName evidence="3">Cx-SAM synthase</shortName>
        <ecNumber evidence="3">2.1.3.-</ecNumber>
    </recommendedName>
</protein>
<dbReference type="CDD" id="cd02440">
    <property type="entry name" value="AdoMet_MTases"/>
    <property type="match status" value="1"/>
</dbReference>
<dbReference type="InterPro" id="IPR029063">
    <property type="entry name" value="SAM-dependent_MTases_sf"/>
</dbReference>
<comment type="function">
    <text evidence="3">Catalyzes the conversion of S-adenosyl-L-methionine (SAM) to carboxy-S-adenosyl-L-methionine (Cx-SAM).</text>
</comment>
<dbReference type="GO" id="GO:0016743">
    <property type="term" value="F:carboxyl- or carbamoyltransferase activity"/>
    <property type="evidence" value="ECO:0007669"/>
    <property type="project" value="UniProtKB-UniRule"/>
</dbReference>
<dbReference type="KEGG" id="caj:CIG1485E_1154"/>
<evidence type="ECO:0000313" key="6">
    <source>
        <dbReference type="EMBL" id="AII14988.1"/>
    </source>
</evidence>
<sequence length="234" mass="26784">MRDEVFKEPVKKQFEFDESVVSVFDDMVSRSVPFYAEVQALVCEYLALSLGQNARVFDLGCSTATTLLKLFSLRNDLDLHGVDSSEPMIKTAKNKALAYGANLSLDVADILKCDFSKSDCVLLNYTLQFIRPIKREEFVAKIFANLNPNGVFVFSEKLVFEDKKLTNEMIKIYENYKSNQGYSKFEISQKRQALENVLIPYTENENKELCLKAGFKSVETIFKWANFTTFVAFK</sequence>
<name>A0A076FBD5_9BACT</name>
<dbReference type="PATRIC" id="fig|1244531.5.peg.1255"/>
<evidence type="ECO:0000259" key="5">
    <source>
        <dbReference type="Pfam" id="PF13649"/>
    </source>
</evidence>
<comment type="caution">
    <text evidence="3">Lacks conserved residue(s) required for the propagation of feature annotation.</text>
</comment>
<dbReference type="RefSeq" id="WP_038454567.1">
    <property type="nucleotide sequence ID" value="NZ_CP009043.1"/>
</dbReference>
<dbReference type="Proteomes" id="UP000028486">
    <property type="component" value="Chromosome"/>
</dbReference>
<dbReference type="GO" id="GO:1904047">
    <property type="term" value="F:S-adenosyl-L-methionine binding"/>
    <property type="evidence" value="ECO:0007669"/>
    <property type="project" value="UniProtKB-UniRule"/>
</dbReference>
<feature type="binding site" evidence="3 4">
    <location>
        <position position="35"/>
    </location>
    <ligand>
        <name>S-adenosyl-L-methionine</name>
        <dbReference type="ChEBI" id="CHEBI:59789"/>
    </ligand>
</feature>
<evidence type="ECO:0000313" key="7">
    <source>
        <dbReference type="Proteomes" id="UP000028486"/>
    </source>
</evidence>
<feature type="binding site" evidence="3 4">
    <location>
        <begin position="109"/>
        <end position="110"/>
    </location>
    <ligand>
        <name>S-adenosyl-L-methionine</name>
        <dbReference type="ChEBI" id="CHEBI:59789"/>
    </ligand>
</feature>
<dbReference type="GO" id="GO:0002098">
    <property type="term" value="P:tRNA wobble uridine modification"/>
    <property type="evidence" value="ECO:0007669"/>
    <property type="project" value="InterPro"/>
</dbReference>
<dbReference type="InterPro" id="IPR041698">
    <property type="entry name" value="Methyltransf_25"/>
</dbReference>
<organism evidence="6 7">
    <name type="scientific">Campylobacter iguaniorum</name>
    <dbReference type="NCBI Taxonomy" id="1244531"/>
    <lineage>
        <taxon>Bacteria</taxon>
        <taxon>Pseudomonadati</taxon>
        <taxon>Campylobacterota</taxon>
        <taxon>Epsilonproteobacteria</taxon>
        <taxon>Campylobacterales</taxon>
        <taxon>Campylobacteraceae</taxon>
        <taxon>Campylobacter</taxon>
    </lineage>
</organism>
<feature type="binding site" evidence="3">
    <location>
        <position position="191"/>
    </location>
    <ligand>
        <name>S-adenosyl-L-methionine</name>
        <dbReference type="ChEBI" id="CHEBI:59789"/>
    </ligand>
</feature>
<dbReference type="OrthoDB" id="5386938at2"/>
<dbReference type="HOGENOM" id="CLU_078475_0_0_7"/>
<dbReference type="Gene3D" id="3.40.50.150">
    <property type="entry name" value="Vaccinia Virus protein VP39"/>
    <property type="match status" value="1"/>
</dbReference>
<dbReference type="AlphaFoldDB" id="A0A076FBD5"/>
<feature type="binding site" evidence="3 4">
    <location>
        <begin position="60"/>
        <end position="62"/>
    </location>
    <ligand>
        <name>S-adenosyl-L-methionine</name>
        <dbReference type="ChEBI" id="CHEBI:59789"/>
    </ligand>
</feature>
<dbReference type="PIRSF" id="PIRSF006325">
    <property type="entry name" value="MeTrfase_bac"/>
    <property type="match status" value="1"/>
</dbReference>
<dbReference type="HAMAP" id="MF_01589">
    <property type="entry name" value="Cx_SAM_synthase"/>
    <property type="match status" value="1"/>
</dbReference>
<dbReference type="PANTHER" id="PTHR43861:SF2">
    <property type="entry name" value="CARBOXY-S-ADENOSYL-L-METHIONINE SYNTHASE"/>
    <property type="match status" value="1"/>
</dbReference>
<dbReference type="eggNOG" id="COG2226">
    <property type="taxonomic scope" value="Bacteria"/>
</dbReference>
<keyword evidence="1 3" id="KW-0808">Transferase</keyword>
<comment type="similarity">
    <text evidence="3">Belongs to the class I-like SAM-binding methyltransferase superfamily. Cx-SAM synthase family.</text>
</comment>
<dbReference type="EMBL" id="CP009043">
    <property type="protein sequence ID" value="AII14988.1"/>
    <property type="molecule type" value="Genomic_DNA"/>
</dbReference>
<dbReference type="EC" id="2.1.3.-" evidence="3"/>
<proteinExistence type="inferred from homology"/>
<evidence type="ECO:0000256" key="3">
    <source>
        <dbReference type="HAMAP-Rule" id="MF_01589"/>
    </source>
</evidence>
<evidence type="ECO:0000256" key="1">
    <source>
        <dbReference type="ARBA" id="ARBA00022679"/>
    </source>
</evidence>
<reference evidence="7" key="1">
    <citation type="journal article" date="2014" name="Genome Announc.">
        <title>Complete Genome Sequence of Campylobacter iguaniorum Strain 1485ET, Isolated from a Bearded Dragon (Pogona vitticeps).</title>
        <authorList>
            <person name="Gilbert M.J."/>
            <person name="Miller W.G."/>
            <person name="Yee E."/>
            <person name="Kik M."/>
            <person name="Wagenaar J.A."/>
            <person name="Duim B."/>
        </authorList>
    </citation>
    <scope>NUCLEOTIDE SEQUENCE [LARGE SCALE GENOMIC DNA]</scope>
    <source>
        <strain evidence="7">1485E</strain>
    </source>
</reference>
<dbReference type="STRING" id="1244531.CIG2463D_1245"/>
<gene>
    <name evidence="3 6" type="primary">cmoA</name>
    <name evidence="6" type="ORF">CIG1485E_1154</name>
</gene>
<dbReference type="Pfam" id="PF13649">
    <property type="entry name" value="Methyltransf_25"/>
    <property type="match status" value="1"/>
</dbReference>
<feature type="binding site" evidence="3 4">
    <location>
        <position position="124"/>
    </location>
    <ligand>
        <name>S-adenosyl-L-methionine</name>
        <dbReference type="ChEBI" id="CHEBI:59789"/>
    </ligand>
</feature>
<feature type="domain" description="Methyltransferase" evidence="5">
    <location>
        <begin position="56"/>
        <end position="150"/>
    </location>
</feature>